<evidence type="ECO:0008006" key="5">
    <source>
        <dbReference type="Google" id="ProtNLM"/>
    </source>
</evidence>
<protein>
    <recommendedName>
        <fullName evidence="5">DUF1553 domain-containing protein</fullName>
    </recommendedName>
</protein>
<evidence type="ECO:0000256" key="1">
    <source>
        <dbReference type="SAM" id="Coils"/>
    </source>
</evidence>
<dbReference type="AlphaFoldDB" id="A0A381YDW8"/>
<evidence type="ECO:0000313" key="4">
    <source>
        <dbReference type="EMBL" id="SVA75259.1"/>
    </source>
</evidence>
<feature type="domain" description="DUF1553" evidence="3">
    <location>
        <begin position="369"/>
        <end position="627"/>
    </location>
</feature>
<sequence>MREGIKVQFFGAVISFFGVWWVGGECTVTGSDHWAYQRAVRPALPRLPKTQHGANAIDHFIIDRLARRAMTMSTPAKPQQQARRVFLDLIGRPPQPGEIDDFLANPSEREYGRMVDRLLANPQYGEKWARRWLDLARYADSNGFQADQLRDSWAYRDWVIDAFNSGMPFDQFTIEQLAGDLLPNATSAQKVATGFHRTPTCNVEAGVHPESNRVNQVIDRVNTTGTVFLGTTLECAQCHDHKYDPFSMSDYYRMLAFFNNTPLEVKQQGDGVTWNFYGPTINLSLTPKQQARRAELQREIDNSKAEKKIAKLREDRKAIKPHTTLVMSEMSKPRQTKIMLRGNYLTPGDPVNSGTPEVLHAFDGSLPPNRLGLAKWVVDPANPLTSRVAVNRWWAAFMGRGIVSTQEDFGTQGEPPTHRGLLDWLGVELIDSGWSMKHIHKLIVMSRTYRQSSRVTGEHLEKDPANRYFARAPRVRMSAEMIRDSALAASGLLAHRMHGPPIYPPQPGGIWRHVGRNAPKFVVATNENRFRRGVYIVWRRGAPYASFVNFDAPDRGTCVVDRPRTNTPLQALTLLNDEAFVEMAVAFAGRILAEPGLVNAEQRIGFAFRVALSREARPVEVKFLKQILSKRQDELEAKPGAAGKLVSAAKGWRAPTGINTGDLAKWFTVANVLLNLDEAITKG</sequence>
<proteinExistence type="predicted"/>
<evidence type="ECO:0000259" key="2">
    <source>
        <dbReference type="Pfam" id="PF07583"/>
    </source>
</evidence>
<feature type="coiled-coil region" evidence="1">
    <location>
        <begin position="286"/>
        <end position="313"/>
    </location>
</feature>
<reference evidence="4" key="1">
    <citation type="submission" date="2018-05" db="EMBL/GenBank/DDBJ databases">
        <authorList>
            <person name="Lanie J.A."/>
            <person name="Ng W.-L."/>
            <person name="Kazmierczak K.M."/>
            <person name="Andrzejewski T.M."/>
            <person name="Davidsen T.M."/>
            <person name="Wayne K.J."/>
            <person name="Tettelin H."/>
            <person name="Glass J.I."/>
            <person name="Rusch D."/>
            <person name="Podicherti R."/>
            <person name="Tsui H.-C.T."/>
            <person name="Winkler M.E."/>
        </authorList>
    </citation>
    <scope>NUCLEOTIDE SEQUENCE</scope>
</reference>
<dbReference type="InterPro" id="IPR011444">
    <property type="entry name" value="DUF1549"/>
</dbReference>
<dbReference type="Pfam" id="PF07587">
    <property type="entry name" value="PSD1"/>
    <property type="match status" value="1"/>
</dbReference>
<organism evidence="4">
    <name type="scientific">marine metagenome</name>
    <dbReference type="NCBI Taxonomy" id="408172"/>
    <lineage>
        <taxon>unclassified sequences</taxon>
        <taxon>metagenomes</taxon>
        <taxon>ecological metagenomes</taxon>
    </lineage>
</organism>
<dbReference type="Pfam" id="PF07583">
    <property type="entry name" value="PSCyt2"/>
    <property type="match status" value="1"/>
</dbReference>
<dbReference type="PANTHER" id="PTHR35889:SF3">
    <property type="entry name" value="F-BOX DOMAIN-CONTAINING PROTEIN"/>
    <property type="match status" value="1"/>
</dbReference>
<dbReference type="InterPro" id="IPR022655">
    <property type="entry name" value="DUF1553"/>
</dbReference>
<keyword evidence="1" id="KW-0175">Coiled coil</keyword>
<accession>A0A381YDW8</accession>
<dbReference type="PANTHER" id="PTHR35889">
    <property type="entry name" value="CYCLOINULO-OLIGOSACCHARIDE FRUCTANOTRANSFERASE-RELATED"/>
    <property type="match status" value="1"/>
</dbReference>
<name>A0A381YDW8_9ZZZZ</name>
<evidence type="ECO:0000259" key="3">
    <source>
        <dbReference type="Pfam" id="PF07587"/>
    </source>
</evidence>
<feature type="domain" description="DUF1549" evidence="2">
    <location>
        <begin position="57"/>
        <end position="261"/>
    </location>
</feature>
<dbReference type="EMBL" id="UINC01018012">
    <property type="protein sequence ID" value="SVA75259.1"/>
    <property type="molecule type" value="Genomic_DNA"/>
</dbReference>
<gene>
    <name evidence="4" type="ORF">METZ01_LOCUS128113</name>
</gene>